<evidence type="ECO:0000313" key="2">
    <source>
        <dbReference type="EMBL" id="OAQ23417.1"/>
    </source>
</evidence>
<evidence type="ECO:0000256" key="1">
    <source>
        <dbReference type="SAM" id="SignalP"/>
    </source>
</evidence>
<evidence type="ECO:0000313" key="3">
    <source>
        <dbReference type="Proteomes" id="UP000078512"/>
    </source>
</evidence>
<gene>
    <name evidence="2" type="ORF">K457DRAFT_208946</name>
</gene>
<keyword evidence="3" id="KW-1185">Reference proteome</keyword>
<proteinExistence type="predicted"/>
<keyword evidence="1" id="KW-0732">Signal</keyword>
<sequence>MSLASSWAILAICSASLTRWLFRSASNTATLVLRVWFVDSNPDTLVSRPSSRTTFFIRDRLAASVFLARLANSSSEHSSSSTGRGFLVERAREAGESTAVLLLLVVEELANPCSTSGSMLVKSITSVGKFQVRGGRTGLGAQPKMGDSGSLFETVYDG</sequence>
<reference evidence="2 3" key="1">
    <citation type="submission" date="2016-05" db="EMBL/GenBank/DDBJ databases">
        <title>Genome sequencing reveals origins of a unique bacterial endosymbiosis in the earliest lineages of terrestrial Fungi.</title>
        <authorList>
            <consortium name="DOE Joint Genome Institute"/>
            <person name="Uehling J."/>
            <person name="Gryganskyi A."/>
            <person name="Hameed K."/>
            <person name="Tschaplinski T."/>
            <person name="Misztal P."/>
            <person name="Wu S."/>
            <person name="Desiro A."/>
            <person name="Vande Pol N."/>
            <person name="Du Z.-Y."/>
            <person name="Zienkiewicz A."/>
            <person name="Zienkiewicz K."/>
            <person name="Morin E."/>
            <person name="Tisserant E."/>
            <person name="Splivallo R."/>
            <person name="Hainaut M."/>
            <person name="Henrissat B."/>
            <person name="Ohm R."/>
            <person name="Kuo A."/>
            <person name="Yan J."/>
            <person name="Lipzen A."/>
            <person name="Nolan M."/>
            <person name="Labutti K."/>
            <person name="Barry K."/>
            <person name="Goldstein A."/>
            <person name="Labbe J."/>
            <person name="Schadt C."/>
            <person name="Tuskan G."/>
            <person name="Grigoriev I."/>
            <person name="Martin F."/>
            <person name="Vilgalys R."/>
            <person name="Bonito G."/>
        </authorList>
    </citation>
    <scope>NUCLEOTIDE SEQUENCE [LARGE SCALE GENOMIC DNA]</scope>
    <source>
        <strain evidence="2 3">AG-77</strain>
    </source>
</reference>
<evidence type="ECO:0008006" key="4">
    <source>
        <dbReference type="Google" id="ProtNLM"/>
    </source>
</evidence>
<dbReference type="EMBL" id="KV442119">
    <property type="protein sequence ID" value="OAQ23417.1"/>
    <property type="molecule type" value="Genomic_DNA"/>
</dbReference>
<dbReference type="AlphaFoldDB" id="A0A197JE49"/>
<feature type="signal peptide" evidence="1">
    <location>
        <begin position="1"/>
        <end position="18"/>
    </location>
</feature>
<protein>
    <recommendedName>
        <fullName evidence="4">Secreted protein</fullName>
    </recommendedName>
</protein>
<feature type="chain" id="PRO_5008275839" description="Secreted protein" evidence="1">
    <location>
        <begin position="19"/>
        <end position="158"/>
    </location>
</feature>
<name>A0A197JE49_9FUNG</name>
<dbReference type="Proteomes" id="UP000078512">
    <property type="component" value="Unassembled WGS sequence"/>
</dbReference>
<organism evidence="2 3">
    <name type="scientific">Linnemannia elongata AG-77</name>
    <dbReference type="NCBI Taxonomy" id="1314771"/>
    <lineage>
        <taxon>Eukaryota</taxon>
        <taxon>Fungi</taxon>
        <taxon>Fungi incertae sedis</taxon>
        <taxon>Mucoromycota</taxon>
        <taxon>Mortierellomycotina</taxon>
        <taxon>Mortierellomycetes</taxon>
        <taxon>Mortierellales</taxon>
        <taxon>Mortierellaceae</taxon>
        <taxon>Linnemannia</taxon>
    </lineage>
</organism>
<accession>A0A197JE49</accession>